<dbReference type="SUPFAM" id="SSF46894">
    <property type="entry name" value="C-terminal effector domain of the bipartite response regulators"/>
    <property type="match status" value="1"/>
</dbReference>
<dbReference type="Gene3D" id="1.10.10.10">
    <property type="entry name" value="Winged helix-like DNA-binding domain superfamily/Winged helix DNA-binding domain"/>
    <property type="match status" value="1"/>
</dbReference>
<evidence type="ECO:0000256" key="3">
    <source>
        <dbReference type="SAM" id="MobiDB-lite"/>
    </source>
</evidence>
<evidence type="ECO:0000313" key="5">
    <source>
        <dbReference type="EMBL" id="GAA0497499.1"/>
    </source>
</evidence>
<proteinExistence type="predicted"/>
<dbReference type="Gene3D" id="3.30.70.270">
    <property type="match status" value="1"/>
</dbReference>
<organism evidence="5 6">
    <name type="scientific">Deinococcus depolymerans</name>
    <dbReference type="NCBI Taxonomy" id="392408"/>
    <lineage>
        <taxon>Bacteria</taxon>
        <taxon>Thermotogati</taxon>
        <taxon>Deinococcota</taxon>
        <taxon>Deinococci</taxon>
        <taxon>Deinococcales</taxon>
        <taxon>Deinococcaceae</taxon>
        <taxon>Deinococcus</taxon>
    </lineage>
</organism>
<dbReference type="Pfam" id="PF00990">
    <property type="entry name" value="GGDEF"/>
    <property type="match status" value="1"/>
</dbReference>
<feature type="domain" description="OmpR/PhoB-type" evidence="4">
    <location>
        <begin position="1"/>
        <end position="102"/>
    </location>
</feature>
<evidence type="ECO:0000256" key="2">
    <source>
        <dbReference type="PROSITE-ProRule" id="PRU01091"/>
    </source>
</evidence>
<name>A0ABP3LBQ7_9DEIO</name>
<dbReference type="SMART" id="SM00862">
    <property type="entry name" value="Trans_reg_C"/>
    <property type="match status" value="1"/>
</dbReference>
<dbReference type="SMART" id="SM00267">
    <property type="entry name" value="GGDEF"/>
    <property type="match status" value="1"/>
</dbReference>
<accession>A0ABP3LBQ7</accession>
<dbReference type="EMBL" id="BAAADB010000002">
    <property type="protein sequence ID" value="GAA0497499.1"/>
    <property type="molecule type" value="Genomic_DNA"/>
</dbReference>
<dbReference type="PANTHER" id="PTHR33121">
    <property type="entry name" value="CYCLIC DI-GMP PHOSPHODIESTERASE PDEF"/>
    <property type="match status" value="1"/>
</dbReference>
<dbReference type="PROSITE" id="PS51755">
    <property type="entry name" value="OMPR_PHOB"/>
    <property type="match status" value="1"/>
</dbReference>
<dbReference type="InterPro" id="IPR000160">
    <property type="entry name" value="GGDEF_dom"/>
</dbReference>
<protein>
    <recommendedName>
        <fullName evidence="4">OmpR/PhoB-type domain-containing protein</fullName>
    </recommendedName>
</protein>
<keyword evidence="6" id="KW-1185">Reference proteome</keyword>
<dbReference type="InterPro" id="IPR050706">
    <property type="entry name" value="Cyclic-di-GMP_PDE-like"/>
</dbReference>
<dbReference type="Pfam" id="PF00486">
    <property type="entry name" value="Trans_reg_C"/>
    <property type="match status" value="1"/>
</dbReference>
<dbReference type="InterPro" id="IPR016032">
    <property type="entry name" value="Sig_transdc_resp-reg_C-effctor"/>
</dbReference>
<feature type="region of interest" description="Disordered" evidence="3">
    <location>
        <begin position="1"/>
        <end position="31"/>
    </location>
</feature>
<sequence length="445" mass="46845">MNHPYRQGASAADPFPEPGPAGPAADHRTESPSLTARELALFDLLSGQPGRLYSRSEILERIWGLAFGGDERVVDAYVNRVRRKVPGSRIETVRGAGYRCAPPDTLPGMAPPHPDAGADAWAALTRQVETLQRQALQARQDSEALLHLTHALEDARSVPAILGASLPLLAELARADACAAWYPSPAAPPAACLHRTGLPVPCPAGGPADAALRVEAAGQVLTLRPFTLLPRATDVPAGTGRETETPREASTLLVVAARCVALALAQSVLVSALERSALTDESTGLGNRQAFLGDLSTEVAYAARHGTAFAVALVDLGNIRYLNATAGYAGGNDLISRLARTLGGATRREDRAYRLNGATFALLLRLPPAGQPAALRGWQERSGLALAELRRSAPVPLDLYTSLVVCPDDAQDSSDLLRLALDRLSAAPPARPPFPPAATHRPADG</sequence>
<feature type="DNA-binding region" description="OmpR/PhoB-type" evidence="2">
    <location>
        <begin position="1"/>
        <end position="102"/>
    </location>
</feature>
<comment type="caution">
    <text evidence="5">The sequence shown here is derived from an EMBL/GenBank/DDBJ whole genome shotgun (WGS) entry which is preliminary data.</text>
</comment>
<dbReference type="CDD" id="cd00383">
    <property type="entry name" value="trans_reg_C"/>
    <property type="match status" value="1"/>
</dbReference>
<dbReference type="InterPro" id="IPR036388">
    <property type="entry name" value="WH-like_DNA-bd_sf"/>
</dbReference>
<keyword evidence="1 2" id="KW-0238">DNA-binding</keyword>
<dbReference type="SUPFAM" id="SSF55073">
    <property type="entry name" value="Nucleotide cyclase"/>
    <property type="match status" value="1"/>
</dbReference>
<dbReference type="RefSeq" id="WP_343754861.1">
    <property type="nucleotide sequence ID" value="NZ_BAAADB010000002.1"/>
</dbReference>
<dbReference type="InterPro" id="IPR001867">
    <property type="entry name" value="OmpR/PhoB-type_DNA-bd"/>
</dbReference>
<gene>
    <name evidence="5" type="ORF">GCM10008937_00730</name>
</gene>
<reference evidence="6" key="1">
    <citation type="journal article" date="2019" name="Int. J. Syst. Evol. Microbiol.">
        <title>The Global Catalogue of Microorganisms (GCM) 10K type strain sequencing project: providing services to taxonomists for standard genome sequencing and annotation.</title>
        <authorList>
            <consortium name="The Broad Institute Genomics Platform"/>
            <consortium name="The Broad Institute Genome Sequencing Center for Infectious Disease"/>
            <person name="Wu L."/>
            <person name="Ma J."/>
        </authorList>
    </citation>
    <scope>NUCLEOTIDE SEQUENCE [LARGE SCALE GENOMIC DNA]</scope>
    <source>
        <strain evidence="6">JCM 14368</strain>
    </source>
</reference>
<dbReference type="PANTHER" id="PTHR33121:SF79">
    <property type="entry name" value="CYCLIC DI-GMP PHOSPHODIESTERASE PDED-RELATED"/>
    <property type="match status" value="1"/>
</dbReference>
<dbReference type="Proteomes" id="UP001500191">
    <property type="component" value="Unassembled WGS sequence"/>
</dbReference>
<dbReference type="InterPro" id="IPR029787">
    <property type="entry name" value="Nucleotide_cyclase"/>
</dbReference>
<evidence type="ECO:0000313" key="6">
    <source>
        <dbReference type="Proteomes" id="UP001500191"/>
    </source>
</evidence>
<dbReference type="NCBIfam" id="TIGR00254">
    <property type="entry name" value="GGDEF"/>
    <property type="match status" value="1"/>
</dbReference>
<dbReference type="InterPro" id="IPR043128">
    <property type="entry name" value="Rev_trsase/Diguanyl_cyclase"/>
</dbReference>
<evidence type="ECO:0000259" key="4">
    <source>
        <dbReference type="PROSITE" id="PS51755"/>
    </source>
</evidence>
<evidence type="ECO:0000256" key="1">
    <source>
        <dbReference type="ARBA" id="ARBA00023125"/>
    </source>
</evidence>